<dbReference type="EMBL" id="PYAW01000003">
    <property type="protein sequence ID" value="PSL46850.1"/>
    <property type="molecule type" value="Genomic_DNA"/>
</dbReference>
<dbReference type="RefSeq" id="WP_106529595.1">
    <property type="nucleotide sequence ID" value="NZ_PYAW01000003.1"/>
</dbReference>
<organism evidence="2 3">
    <name type="scientific">Chitinophaga niastensis</name>
    <dbReference type="NCBI Taxonomy" id="536980"/>
    <lineage>
        <taxon>Bacteria</taxon>
        <taxon>Pseudomonadati</taxon>
        <taxon>Bacteroidota</taxon>
        <taxon>Chitinophagia</taxon>
        <taxon>Chitinophagales</taxon>
        <taxon>Chitinophagaceae</taxon>
        <taxon>Chitinophaga</taxon>
    </lineage>
</organism>
<keyword evidence="2" id="KW-0808">Transferase</keyword>
<sequence>MHIHYFQHVPFEGLGCIADWITKENHQLSHTRWYETTDTSQLANADWLIVMGGPMGVYEQDQHPWIQTEIALIREAIQQNKKVLGICLGSQLVAAALGANVYPHTQIELGWFPLDVTFQDRAATLEHILPQHFSTFHFHGDTFDVPAGATRFAASAACSNQAYIYGDRVIGLQFHMELTPAALQGMVAFGANIIATGGPFIQNEEKINQHLNLLTQNNATMFRLLDFMAAL</sequence>
<dbReference type="PANTHER" id="PTHR42695:SF5">
    <property type="entry name" value="GLUTAMINE AMIDOTRANSFERASE YLR126C-RELATED"/>
    <property type="match status" value="1"/>
</dbReference>
<feature type="domain" description="Glutamine amidotransferase" evidence="1">
    <location>
        <begin position="29"/>
        <end position="181"/>
    </location>
</feature>
<dbReference type="SUPFAM" id="SSF52317">
    <property type="entry name" value="Class I glutamine amidotransferase-like"/>
    <property type="match status" value="1"/>
</dbReference>
<protein>
    <submittedName>
        <fullName evidence="2">GMP synthase-like glutamine amidotransferase</fullName>
    </submittedName>
</protein>
<dbReference type="Pfam" id="PF00117">
    <property type="entry name" value="GATase"/>
    <property type="match status" value="1"/>
</dbReference>
<gene>
    <name evidence="2" type="ORF">CLV51_103835</name>
</gene>
<dbReference type="GO" id="GO:0016740">
    <property type="term" value="F:transferase activity"/>
    <property type="evidence" value="ECO:0007669"/>
    <property type="project" value="UniProtKB-KW"/>
</dbReference>
<proteinExistence type="predicted"/>
<dbReference type="Gene3D" id="3.40.50.880">
    <property type="match status" value="1"/>
</dbReference>
<dbReference type="InterPro" id="IPR044992">
    <property type="entry name" value="ChyE-like"/>
</dbReference>
<reference evidence="2 3" key="1">
    <citation type="submission" date="2018-03" db="EMBL/GenBank/DDBJ databases">
        <title>Genomic Encyclopedia of Archaeal and Bacterial Type Strains, Phase II (KMG-II): from individual species to whole genera.</title>
        <authorList>
            <person name="Goeker M."/>
        </authorList>
    </citation>
    <scope>NUCLEOTIDE SEQUENCE [LARGE SCALE GENOMIC DNA]</scope>
    <source>
        <strain evidence="2 3">DSM 24859</strain>
    </source>
</reference>
<dbReference type="OrthoDB" id="9807137at2"/>
<keyword evidence="2" id="KW-0315">Glutamine amidotransferase</keyword>
<evidence type="ECO:0000313" key="3">
    <source>
        <dbReference type="Proteomes" id="UP000240971"/>
    </source>
</evidence>
<dbReference type="AlphaFoldDB" id="A0A2P8HKZ6"/>
<dbReference type="InterPro" id="IPR017926">
    <property type="entry name" value="GATASE"/>
</dbReference>
<dbReference type="Proteomes" id="UP000240971">
    <property type="component" value="Unassembled WGS sequence"/>
</dbReference>
<name>A0A2P8HKZ6_CHINA</name>
<dbReference type="CDD" id="cd01741">
    <property type="entry name" value="GATase1_1"/>
    <property type="match status" value="1"/>
</dbReference>
<evidence type="ECO:0000313" key="2">
    <source>
        <dbReference type="EMBL" id="PSL46850.1"/>
    </source>
</evidence>
<evidence type="ECO:0000259" key="1">
    <source>
        <dbReference type="Pfam" id="PF00117"/>
    </source>
</evidence>
<accession>A0A2P8HKZ6</accession>
<dbReference type="PROSITE" id="PS51273">
    <property type="entry name" value="GATASE_TYPE_1"/>
    <property type="match status" value="1"/>
</dbReference>
<keyword evidence="3" id="KW-1185">Reference proteome</keyword>
<dbReference type="PANTHER" id="PTHR42695">
    <property type="entry name" value="GLUTAMINE AMIDOTRANSFERASE YLR126C-RELATED"/>
    <property type="match status" value="1"/>
</dbReference>
<dbReference type="InterPro" id="IPR029062">
    <property type="entry name" value="Class_I_gatase-like"/>
</dbReference>
<dbReference type="GO" id="GO:0005829">
    <property type="term" value="C:cytosol"/>
    <property type="evidence" value="ECO:0007669"/>
    <property type="project" value="TreeGrafter"/>
</dbReference>
<comment type="caution">
    <text evidence="2">The sequence shown here is derived from an EMBL/GenBank/DDBJ whole genome shotgun (WGS) entry which is preliminary data.</text>
</comment>
<dbReference type="FunFam" id="3.40.50.880:FF:000033">
    <property type="entry name" value="Glutamine amidotransferase class-I"/>
    <property type="match status" value="1"/>
</dbReference>